<reference evidence="3" key="1">
    <citation type="submission" date="2014-11" db="EMBL/GenBank/DDBJ databases">
        <authorList>
            <person name="Geib S."/>
        </authorList>
    </citation>
    <scope>NUCLEOTIDE SEQUENCE</scope>
</reference>
<reference evidence="3" key="2">
    <citation type="journal article" date="2015" name="Gigascience">
        <title>Reconstructing a comprehensive transcriptome assembly of a white-pupal translocated strain of the pest fruit fly Bactrocera cucurbitae.</title>
        <authorList>
            <person name="Sim S.B."/>
            <person name="Calla B."/>
            <person name="Hall B."/>
            <person name="DeRego T."/>
            <person name="Geib S.M."/>
        </authorList>
    </citation>
    <scope>NUCLEOTIDE SEQUENCE</scope>
</reference>
<feature type="region of interest" description="Disordered" evidence="1">
    <location>
        <begin position="175"/>
        <end position="280"/>
    </location>
</feature>
<evidence type="ECO:0000256" key="2">
    <source>
        <dbReference type="SAM" id="SignalP"/>
    </source>
</evidence>
<sequence>MQFLTLLATLLLITTTHNSDGYGLQQTSLQQNNGPYPIYGPPPLSPPAAAPCTEQTAAPAATQVPVLTAVVRTLGPSGRNYEVKLSQSNHLNLVHAQPPQHAAINGPPSYYTNNYQPGSTSARYLPPTIPTQLRPYPQAFRGIPEQQYGNSAAGSHISYSSHQNPLLTPQYIQRTPHTALTPPPSQSQSFSHFSNQQQQHLVVGSQLGNQQQQQSIPGSQLSNQQQQQPFAGSPLGAQQGNNVDINGIAPNSQFSAAAQTNSPSTSSTDGSINGIPGNYISQSEVGQLDHYFEKQNPVGDTRPFTRVISTCYPDGHCEQQQLGAGQVDQRHQHVVTTARARVQPISDKCRALSNTGAIAPFSVGSVSVGGAALNSMKRPPNRRRYPYTEVVIPRDPFN</sequence>
<evidence type="ECO:0000313" key="3">
    <source>
        <dbReference type="EMBL" id="JAD07794.1"/>
    </source>
</evidence>
<accession>A0A0A1X974</accession>
<feature type="chain" id="PRO_5001994675" evidence="2">
    <location>
        <begin position="19"/>
        <end position="398"/>
    </location>
</feature>
<feature type="compositionally biased region" description="Polar residues" evidence="1">
    <location>
        <begin position="236"/>
        <end position="271"/>
    </location>
</feature>
<feature type="signal peptide" evidence="2">
    <location>
        <begin position="1"/>
        <end position="18"/>
    </location>
</feature>
<dbReference type="EMBL" id="GBXI01006498">
    <property type="protein sequence ID" value="JAD07794.1"/>
    <property type="molecule type" value="Transcribed_RNA"/>
</dbReference>
<name>A0A0A1X974_ZEUCU</name>
<gene>
    <name evidence="3" type="ORF">g.182</name>
</gene>
<protein>
    <submittedName>
        <fullName evidence="3">Uncharacterized protein</fullName>
    </submittedName>
</protein>
<organism evidence="3">
    <name type="scientific">Zeugodacus cucurbitae</name>
    <name type="common">Melon fruit fly</name>
    <name type="synonym">Bactrocera cucurbitae</name>
    <dbReference type="NCBI Taxonomy" id="28588"/>
    <lineage>
        <taxon>Eukaryota</taxon>
        <taxon>Metazoa</taxon>
        <taxon>Ecdysozoa</taxon>
        <taxon>Arthropoda</taxon>
        <taxon>Hexapoda</taxon>
        <taxon>Insecta</taxon>
        <taxon>Pterygota</taxon>
        <taxon>Neoptera</taxon>
        <taxon>Endopterygota</taxon>
        <taxon>Diptera</taxon>
        <taxon>Brachycera</taxon>
        <taxon>Muscomorpha</taxon>
        <taxon>Tephritoidea</taxon>
        <taxon>Tephritidae</taxon>
        <taxon>Zeugodacus</taxon>
        <taxon>Zeugodacus</taxon>
    </lineage>
</organism>
<dbReference type="AlphaFoldDB" id="A0A0A1X974"/>
<keyword evidence="2" id="KW-0732">Signal</keyword>
<proteinExistence type="predicted"/>
<dbReference type="OrthoDB" id="8068737at2759"/>
<feature type="compositionally biased region" description="Low complexity" evidence="1">
    <location>
        <begin position="186"/>
        <end position="228"/>
    </location>
</feature>
<evidence type="ECO:0000256" key="1">
    <source>
        <dbReference type="SAM" id="MobiDB-lite"/>
    </source>
</evidence>